<dbReference type="VEuPathDB" id="FungiDB:MYCFIDRAFT_173683"/>
<dbReference type="AlphaFoldDB" id="M3B602"/>
<dbReference type="GeneID" id="19333035"/>
<gene>
    <name evidence="1" type="ORF">MYCFIDRAFT_173683</name>
</gene>
<proteinExistence type="predicted"/>
<dbReference type="HOGENOM" id="CLU_1687450_0_0_1"/>
<evidence type="ECO:0000313" key="2">
    <source>
        <dbReference type="Proteomes" id="UP000016932"/>
    </source>
</evidence>
<dbReference type="KEGG" id="pfj:MYCFIDRAFT_173683"/>
<keyword evidence="2" id="KW-1185">Reference proteome</keyword>
<dbReference type="Proteomes" id="UP000016932">
    <property type="component" value="Unassembled WGS sequence"/>
</dbReference>
<accession>M3B602</accession>
<dbReference type="RefSeq" id="XP_007925351.1">
    <property type="nucleotide sequence ID" value="XM_007927160.1"/>
</dbReference>
<name>M3B602_PSEFD</name>
<reference evidence="1 2" key="1">
    <citation type="journal article" date="2012" name="PLoS Pathog.">
        <title>Diverse lifestyles and strategies of plant pathogenesis encoded in the genomes of eighteen Dothideomycetes fungi.</title>
        <authorList>
            <person name="Ohm R.A."/>
            <person name="Feau N."/>
            <person name="Henrissat B."/>
            <person name="Schoch C.L."/>
            <person name="Horwitz B.A."/>
            <person name="Barry K.W."/>
            <person name="Condon B.J."/>
            <person name="Copeland A.C."/>
            <person name="Dhillon B."/>
            <person name="Glaser F."/>
            <person name="Hesse C.N."/>
            <person name="Kosti I."/>
            <person name="LaButti K."/>
            <person name="Lindquist E.A."/>
            <person name="Lucas S."/>
            <person name="Salamov A.A."/>
            <person name="Bradshaw R.E."/>
            <person name="Ciuffetti L."/>
            <person name="Hamelin R.C."/>
            <person name="Kema G.H.J."/>
            <person name="Lawrence C."/>
            <person name="Scott J.A."/>
            <person name="Spatafora J.W."/>
            <person name="Turgeon B.G."/>
            <person name="de Wit P.J.G.M."/>
            <person name="Zhong S."/>
            <person name="Goodwin S.B."/>
            <person name="Grigoriev I.V."/>
        </authorList>
    </citation>
    <scope>NUCLEOTIDE SEQUENCE [LARGE SCALE GENOMIC DNA]</scope>
    <source>
        <strain evidence="1 2">CIRAD86</strain>
    </source>
</reference>
<dbReference type="EMBL" id="KB446557">
    <property type="protein sequence ID" value="EME84753.1"/>
    <property type="molecule type" value="Genomic_DNA"/>
</dbReference>
<protein>
    <submittedName>
        <fullName evidence="1">Uncharacterized protein</fullName>
    </submittedName>
</protein>
<sequence length="156" mass="18132">MPCSSDVDGNPSRIEERCDDIFADVCEFSARHGMAWRGVVSGIELFRPRRKLEASKHDRPREQIGMTPAKRMIYTDILVSEPVTVDNFYFLRRCIVLFAQILHHREMTHRVDRSCGKKIGSMHHHYYYDSWGKAASKLAFKVQRRSAKITGRAGFW</sequence>
<evidence type="ECO:0000313" key="1">
    <source>
        <dbReference type="EMBL" id="EME84753.1"/>
    </source>
</evidence>
<organism evidence="1 2">
    <name type="scientific">Pseudocercospora fijiensis (strain CIRAD86)</name>
    <name type="common">Black leaf streak disease fungus</name>
    <name type="synonym">Mycosphaerella fijiensis</name>
    <dbReference type="NCBI Taxonomy" id="383855"/>
    <lineage>
        <taxon>Eukaryota</taxon>
        <taxon>Fungi</taxon>
        <taxon>Dikarya</taxon>
        <taxon>Ascomycota</taxon>
        <taxon>Pezizomycotina</taxon>
        <taxon>Dothideomycetes</taxon>
        <taxon>Dothideomycetidae</taxon>
        <taxon>Mycosphaerellales</taxon>
        <taxon>Mycosphaerellaceae</taxon>
        <taxon>Pseudocercospora</taxon>
    </lineage>
</organism>